<feature type="compositionally biased region" description="Low complexity" evidence="2">
    <location>
        <begin position="309"/>
        <end position="318"/>
    </location>
</feature>
<organism evidence="4 5">
    <name type="scientific">Coffea arabica</name>
    <name type="common">Arabian coffee</name>
    <dbReference type="NCBI Taxonomy" id="13443"/>
    <lineage>
        <taxon>Eukaryota</taxon>
        <taxon>Viridiplantae</taxon>
        <taxon>Streptophyta</taxon>
        <taxon>Embryophyta</taxon>
        <taxon>Tracheophyta</taxon>
        <taxon>Spermatophyta</taxon>
        <taxon>Magnoliopsida</taxon>
        <taxon>eudicotyledons</taxon>
        <taxon>Gunneridae</taxon>
        <taxon>Pentapetalae</taxon>
        <taxon>asterids</taxon>
        <taxon>lamiids</taxon>
        <taxon>Gentianales</taxon>
        <taxon>Rubiaceae</taxon>
        <taxon>Ixoroideae</taxon>
        <taxon>Gardenieae complex</taxon>
        <taxon>Bertiereae - Coffeeae clade</taxon>
        <taxon>Coffeeae</taxon>
        <taxon>Coffea</taxon>
    </lineage>
</organism>
<dbReference type="PANTHER" id="PTHR15140">
    <property type="entry name" value="TUBULIN-SPECIFIC CHAPERONE E"/>
    <property type="match status" value="1"/>
</dbReference>
<dbReference type="InterPro" id="IPR032675">
    <property type="entry name" value="LRR_dom_sf"/>
</dbReference>
<dbReference type="Pfam" id="PF23598">
    <property type="entry name" value="LRR_14"/>
    <property type="match status" value="1"/>
</dbReference>
<evidence type="ECO:0000256" key="2">
    <source>
        <dbReference type="SAM" id="MobiDB-lite"/>
    </source>
</evidence>
<accession>A0ABM4V9G3</accession>
<keyword evidence="4" id="KW-1185">Reference proteome</keyword>
<evidence type="ECO:0000313" key="5">
    <source>
        <dbReference type="RefSeq" id="XP_071916178.1"/>
    </source>
</evidence>
<feature type="domain" description="Disease resistance R13L4/SHOC-2-like LRR" evidence="3">
    <location>
        <begin position="6"/>
        <end position="258"/>
    </location>
</feature>
<reference evidence="5" key="1">
    <citation type="submission" date="2025-08" db="UniProtKB">
        <authorList>
            <consortium name="RefSeq"/>
        </authorList>
    </citation>
    <scope>IDENTIFICATION</scope>
    <source>
        <tissue evidence="5">Leaves</tissue>
    </source>
</reference>
<evidence type="ECO:0000313" key="4">
    <source>
        <dbReference type="Proteomes" id="UP001652660"/>
    </source>
</evidence>
<keyword evidence="1" id="KW-0677">Repeat</keyword>
<evidence type="ECO:0000259" key="3">
    <source>
        <dbReference type="Pfam" id="PF23598"/>
    </source>
</evidence>
<dbReference type="GeneID" id="140011294"/>
<dbReference type="InterPro" id="IPR055414">
    <property type="entry name" value="LRR_R13L4/SHOC2-like"/>
</dbReference>
<dbReference type="Gene3D" id="3.80.10.10">
    <property type="entry name" value="Ribonuclease Inhibitor"/>
    <property type="match status" value="1"/>
</dbReference>
<dbReference type="RefSeq" id="XP_071916178.1">
    <property type="nucleotide sequence ID" value="XM_072060077.1"/>
</dbReference>
<gene>
    <name evidence="5" type="primary">LOC140011294</name>
</gene>
<dbReference type="PANTHER" id="PTHR15140:SF39">
    <property type="entry name" value="LATE BLIGHT RESISTANCE PROTEIN HOMOLOG R1B-14"/>
    <property type="match status" value="1"/>
</dbReference>
<feature type="region of interest" description="Disordered" evidence="2">
    <location>
        <begin position="295"/>
        <end position="318"/>
    </location>
</feature>
<protein>
    <submittedName>
        <fullName evidence="5">Late blight resistance protein homolog R1B-13</fullName>
    </submittedName>
</protein>
<proteinExistence type="predicted"/>
<dbReference type="Proteomes" id="UP001652660">
    <property type="component" value="Chromosome 7e"/>
</dbReference>
<evidence type="ECO:0000256" key="1">
    <source>
        <dbReference type="ARBA" id="ARBA00022737"/>
    </source>
</evidence>
<dbReference type="SUPFAM" id="SSF52058">
    <property type="entry name" value="L domain-like"/>
    <property type="match status" value="1"/>
</dbReference>
<sequence length="318" mass="36292">MEVFLLPDLRYLALCASEVNFIPAAIANLSRLQTFLLQGGYLTELLLPKTIWNIKTLRHLWTTAGFVFPDENLEVSPGLIHLDTLSLAIDPSSQNLEKILTKLPNIRRLRCKMTASRKKPTRIGDGILVFDCLSQLESLALRYFDGYGFKFPLDLKKLSLSYNEQSWSEISTIGKLPKLEVLKLLDDSFSGEEWEVKEGEFPSLRALKLRGLWNFRSWTASFDNFPRLEKLVLHDCENLEELPSCLGECPTLEIIEVKWCRESVASSVKQIQQEQIDTGNETLKILIEDCVDLWSPSEEEEEEEEESSPSETESISSQ</sequence>
<feature type="compositionally biased region" description="Acidic residues" evidence="2">
    <location>
        <begin position="297"/>
        <end position="308"/>
    </location>
</feature>
<name>A0ABM4V9G3_COFAR</name>